<dbReference type="InterPro" id="IPR013024">
    <property type="entry name" value="GGCT-like"/>
</dbReference>
<evidence type="ECO:0000256" key="2">
    <source>
        <dbReference type="ARBA" id="ARBA00023239"/>
    </source>
</evidence>
<dbReference type="PANTHER" id="PTHR12935:SF0">
    <property type="entry name" value="GAMMA-GLUTAMYLCYCLOTRANSFERASE"/>
    <property type="match status" value="1"/>
</dbReference>
<evidence type="ECO:0000313" key="6">
    <source>
        <dbReference type="Proteomes" id="UP001367676"/>
    </source>
</evidence>
<dbReference type="EMBL" id="JBBCAQ010000017">
    <property type="protein sequence ID" value="KAK7597818.1"/>
    <property type="molecule type" value="Genomic_DNA"/>
</dbReference>
<evidence type="ECO:0000313" key="5">
    <source>
        <dbReference type="EMBL" id="KAK7597818.1"/>
    </source>
</evidence>
<dbReference type="Pfam" id="PF13772">
    <property type="entry name" value="AIG2_2"/>
    <property type="match status" value="1"/>
</dbReference>
<dbReference type="InterPro" id="IPR036568">
    <property type="entry name" value="GGCT-like_sf"/>
</dbReference>
<dbReference type="SUPFAM" id="SSF110857">
    <property type="entry name" value="Gamma-glutamyl cyclotransferase-like"/>
    <property type="match status" value="1"/>
</dbReference>
<dbReference type="InterPro" id="IPR017939">
    <property type="entry name" value="G-Glutamylcylcotransferase"/>
</dbReference>
<proteinExistence type="predicted"/>
<feature type="binding site" evidence="4">
    <location>
        <begin position="7"/>
        <end position="12"/>
    </location>
    <ligand>
        <name>substrate</name>
    </ligand>
</feature>
<dbReference type="AlphaFoldDB" id="A0AAN9TK48"/>
<feature type="active site" description="Proton acceptor" evidence="3">
    <location>
        <position position="82"/>
    </location>
</feature>
<reference evidence="5 6" key="1">
    <citation type="submission" date="2024-03" db="EMBL/GenBank/DDBJ databases">
        <title>Adaptation during the transition from Ophiocordyceps entomopathogen to insect associate is accompanied by gene loss and intensified selection.</title>
        <authorList>
            <person name="Ward C.M."/>
            <person name="Onetto C.A."/>
            <person name="Borneman A.R."/>
        </authorList>
    </citation>
    <scope>NUCLEOTIDE SEQUENCE [LARGE SCALE GENOMIC DNA]</scope>
    <source>
        <strain evidence="5">AWRI1</strain>
        <tissue evidence="5">Single Adult Female</tissue>
    </source>
</reference>
<evidence type="ECO:0000256" key="1">
    <source>
        <dbReference type="ARBA" id="ARBA00012346"/>
    </source>
</evidence>
<dbReference type="Gene3D" id="3.10.490.10">
    <property type="entry name" value="Gamma-glutamyl cyclotransferase-like"/>
    <property type="match status" value="1"/>
</dbReference>
<protein>
    <recommendedName>
        <fullName evidence="1">gamma-glutamylcyclotransferase</fullName>
        <ecNumber evidence="1">4.3.2.9</ecNumber>
    </recommendedName>
</protein>
<feature type="binding site" evidence="4">
    <location>
        <position position="133"/>
    </location>
    <ligand>
        <name>substrate</name>
    </ligand>
</feature>
<evidence type="ECO:0000256" key="3">
    <source>
        <dbReference type="PIRSR" id="PIRSR617939-1"/>
    </source>
</evidence>
<dbReference type="GO" id="GO:0003839">
    <property type="term" value="F:gamma-glutamylcyclotransferase activity"/>
    <property type="evidence" value="ECO:0007669"/>
    <property type="project" value="UniProtKB-EC"/>
</dbReference>
<evidence type="ECO:0000256" key="4">
    <source>
        <dbReference type="PIRSR" id="PIRSR617939-2"/>
    </source>
</evidence>
<dbReference type="CDD" id="cd06661">
    <property type="entry name" value="GGCT_like"/>
    <property type="match status" value="1"/>
</dbReference>
<name>A0AAN9TK48_9HEMI</name>
<dbReference type="Proteomes" id="UP001367676">
    <property type="component" value="Unassembled WGS sequence"/>
</dbReference>
<dbReference type="PANTHER" id="PTHR12935">
    <property type="entry name" value="GAMMA-GLUTAMYLCYCLOTRANSFERASE"/>
    <property type="match status" value="1"/>
</dbReference>
<organism evidence="5 6">
    <name type="scientific">Parthenolecanium corni</name>
    <dbReference type="NCBI Taxonomy" id="536013"/>
    <lineage>
        <taxon>Eukaryota</taxon>
        <taxon>Metazoa</taxon>
        <taxon>Ecdysozoa</taxon>
        <taxon>Arthropoda</taxon>
        <taxon>Hexapoda</taxon>
        <taxon>Insecta</taxon>
        <taxon>Pterygota</taxon>
        <taxon>Neoptera</taxon>
        <taxon>Paraneoptera</taxon>
        <taxon>Hemiptera</taxon>
        <taxon>Sternorrhyncha</taxon>
        <taxon>Coccoidea</taxon>
        <taxon>Coccidae</taxon>
        <taxon>Parthenolecanium</taxon>
    </lineage>
</organism>
<dbReference type="EC" id="4.3.2.9" evidence="1"/>
<comment type="caution">
    <text evidence="5">The sequence shown here is derived from an EMBL/GenBank/DDBJ whole genome shotgun (WGS) entry which is preliminary data.</text>
</comment>
<keyword evidence="2" id="KW-0456">Lyase</keyword>
<accession>A0AAN9TK48</accession>
<keyword evidence="6" id="KW-1185">Reference proteome</keyword>
<gene>
    <name evidence="5" type="ORF">V9T40_010043</name>
</gene>
<sequence length="177" mass="19985">MSSVFLYFAYGSNLFAERIHANNPTAIRKGIGKLNGYRLDFGYHSKKWNGSVATIVPDPDSHVWGAVWEVDITDIPNLDRQEGVGSKIYDVVYVSPEMPSKGTVTCRCYQLCDLPPKITDGAVPENRKPSLLYLSIILRGAEQSQLPNYYIQQLQKIQHNGWDDKSNIGTQKFMLED</sequence>